<evidence type="ECO:0000256" key="1">
    <source>
        <dbReference type="SAM" id="MobiDB-lite"/>
    </source>
</evidence>
<organism evidence="3 4">
    <name type="scientific">Phlyctema vagabunda</name>
    <dbReference type="NCBI Taxonomy" id="108571"/>
    <lineage>
        <taxon>Eukaryota</taxon>
        <taxon>Fungi</taxon>
        <taxon>Dikarya</taxon>
        <taxon>Ascomycota</taxon>
        <taxon>Pezizomycotina</taxon>
        <taxon>Leotiomycetes</taxon>
        <taxon>Helotiales</taxon>
        <taxon>Dermateaceae</taxon>
        <taxon>Phlyctema</taxon>
    </lineage>
</organism>
<feature type="region of interest" description="Disordered" evidence="1">
    <location>
        <begin position="91"/>
        <end position="124"/>
    </location>
</feature>
<keyword evidence="4" id="KW-1185">Reference proteome</keyword>
<dbReference type="PANTHER" id="PTHR46411">
    <property type="entry name" value="FAMILY ATPASE, PUTATIVE-RELATED"/>
    <property type="match status" value="1"/>
</dbReference>
<dbReference type="Pfam" id="PF22942">
    <property type="entry name" value="DUF7025"/>
    <property type="match status" value="1"/>
</dbReference>
<feature type="domain" description="AAA+ ATPase" evidence="2">
    <location>
        <begin position="614"/>
        <end position="728"/>
    </location>
</feature>
<feature type="compositionally biased region" description="Basic and acidic residues" evidence="1">
    <location>
        <begin position="1"/>
        <end position="22"/>
    </location>
</feature>
<dbReference type="Gene3D" id="3.40.50.300">
    <property type="entry name" value="P-loop containing nucleotide triphosphate hydrolases"/>
    <property type="match status" value="1"/>
</dbReference>
<dbReference type="InterPro" id="IPR056599">
    <property type="entry name" value="AAA_lid_fung"/>
</dbReference>
<evidence type="ECO:0000313" key="4">
    <source>
        <dbReference type="Proteomes" id="UP001629113"/>
    </source>
</evidence>
<dbReference type="SUPFAM" id="SSF52540">
    <property type="entry name" value="P-loop containing nucleoside triphosphate hydrolases"/>
    <property type="match status" value="1"/>
</dbReference>
<dbReference type="InterPro" id="IPR003959">
    <property type="entry name" value="ATPase_AAA_core"/>
</dbReference>
<feature type="compositionally biased region" description="Polar residues" evidence="1">
    <location>
        <begin position="109"/>
        <end position="124"/>
    </location>
</feature>
<gene>
    <name evidence="3" type="ORF">PVAG01_08158</name>
</gene>
<dbReference type="EMBL" id="JBFCZG010000007">
    <property type="protein sequence ID" value="KAL3419660.1"/>
    <property type="molecule type" value="Genomic_DNA"/>
</dbReference>
<dbReference type="Pfam" id="PF23232">
    <property type="entry name" value="AAA_lid_13"/>
    <property type="match status" value="1"/>
</dbReference>
<accession>A0ABR4P8L8</accession>
<dbReference type="InterPro" id="IPR003593">
    <property type="entry name" value="AAA+_ATPase"/>
</dbReference>
<name>A0ABR4P8L8_9HELO</name>
<comment type="caution">
    <text evidence="3">The sequence shown here is derived from an EMBL/GenBank/DDBJ whole genome shotgun (WGS) entry which is preliminary data.</text>
</comment>
<dbReference type="InterPro" id="IPR027417">
    <property type="entry name" value="P-loop_NTPase"/>
</dbReference>
<sequence length="829" mass="94550">MKDYPPEDNEAPKMKEGNREPRNPFIGGEILDKSEVAPENEIGPETESIQDLFPSRGLSNFRAPISDQVSSYNEDVRVPVSGHNCDPIYNAHSQDCSLQPRRSTPPFPSNNVPELRSSQKSATDSLSSDIFAQLKLAADIIDRDDAPRRELQDRLRSLANLTKRLHTQHELLKASVEPQAPILTLHRVRCFTNNSTVVTTDLPVYSKDKFHGHEHLQGYVTISDISIYLERYTSSPFVAFRQYECGKCLQNPSSELNQASYSSKPQVAEQSLLRTSIRLLSPNLCVILNSFVNEQPHADLRFPKFDLNKEIVSPYLFFYHNREVFNAERDKQQSCSEDLRRFIDNIQDTMAAEYAEVDELFSRGLVTAQFVPYLFHPMTTLVTINSGTFRAYTQISKLQQRSFNTGNDSDMLWTVEAETWTYDGSFRKTSKLFNIKYGLPNDPTIPYMKISSLLIYPLHFASPAIDKPLRERGKKFWSCRTPRYVTYTGRDYSGNQVFTDSRFMVDMGTYQLLHPKENNAITDTVESNITLDMTDETELDDNFFMLLPPNVFAFHMQEKKWVDLHVELIRPIRWQKESFESLVVDSDTKELIIALITNKLEADKATDLMAGKGNGLIMLLHGGPGTGKTLTAESVAEIAERPLYRVTCGDIGTSAVDVEKASSYLETVLNLGKMWNCVVLLDEADVFLEQRTLADMERILILTSNRVGTFDEAFKSRIQLALHYENLTRDQRSKIWSQFIRRLAEIESGSVDTVNLAEHVDELAKLEMNGREIRNALTTARQLAAYKKAKMNFEHLKHVIKVAGKFERYLQEVMDGITDDELARDKGVR</sequence>
<feature type="compositionally biased region" description="Polar residues" evidence="1">
    <location>
        <begin position="91"/>
        <end position="102"/>
    </location>
</feature>
<dbReference type="Proteomes" id="UP001629113">
    <property type="component" value="Unassembled WGS sequence"/>
</dbReference>
<evidence type="ECO:0000259" key="2">
    <source>
        <dbReference type="SMART" id="SM00382"/>
    </source>
</evidence>
<feature type="region of interest" description="Disordered" evidence="1">
    <location>
        <begin position="1"/>
        <end position="54"/>
    </location>
</feature>
<proteinExistence type="predicted"/>
<evidence type="ECO:0000313" key="3">
    <source>
        <dbReference type="EMBL" id="KAL3419660.1"/>
    </source>
</evidence>
<dbReference type="Pfam" id="PF00004">
    <property type="entry name" value="AAA"/>
    <property type="match status" value="1"/>
</dbReference>
<dbReference type="SMART" id="SM00382">
    <property type="entry name" value="AAA"/>
    <property type="match status" value="1"/>
</dbReference>
<protein>
    <submittedName>
        <fullName evidence="3">AAA family ATPase</fullName>
    </submittedName>
</protein>
<dbReference type="InterPro" id="IPR054289">
    <property type="entry name" value="DUF7025"/>
</dbReference>
<dbReference type="PANTHER" id="PTHR46411:SF2">
    <property type="entry name" value="AAA+ ATPASE DOMAIN-CONTAINING PROTEIN"/>
    <property type="match status" value="1"/>
</dbReference>
<reference evidence="3 4" key="1">
    <citation type="submission" date="2024-06" db="EMBL/GenBank/DDBJ databases">
        <title>Complete genome of Phlyctema vagabunda strain 19-DSS-EL-015.</title>
        <authorList>
            <person name="Fiorenzani C."/>
        </authorList>
    </citation>
    <scope>NUCLEOTIDE SEQUENCE [LARGE SCALE GENOMIC DNA]</scope>
    <source>
        <strain evidence="3 4">19-DSS-EL-015</strain>
    </source>
</reference>